<dbReference type="PANTHER" id="PTHR42870:SF1">
    <property type="entry name" value="NON-SPECIFIC LIPID-TRANSFER PROTEIN-LIKE 2"/>
    <property type="match status" value="1"/>
</dbReference>
<protein>
    <submittedName>
        <fullName evidence="2">Thiolase family protein</fullName>
    </submittedName>
</protein>
<dbReference type="Gene3D" id="3.40.47.10">
    <property type="match status" value="1"/>
</dbReference>
<accession>A0ABX1JCU0</accession>
<dbReference type="EMBL" id="JAAXLS010000020">
    <property type="protein sequence ID" value="NKQ56092.1"/>
    <property type="molecule type" value="Genomic_DNA"/>
</dbReference>
<evidence type="ECO:0000313" key="3">
    <source>
        <dbReference type="Proteomes" id="UP000715441"/>
    </source>
</evidence>
<dbReference type="RefSeq" id="WP_168519135.1">
    <property type="nucleotide sequence ID" value="NZ_JAAXLS010000020.1"/>
</dbReference>
<dbReference type="PANTHER" id="PTHR42870">
    <property type="entry name" value="ACETYL-COA C-ACETYLTRANSFERASE"/>
    <property type="match status" value="1"/>
</dbReference>
<dbReference type="SUPFAM" id="SSF53901">
    <property type="entry name" value="Thiolase-like"/>
    <property type="match status" value="2"/>
</dbReference>
<evidence type="ECO:0000313" key="2">
    <source>
        <dbReference type="EMBL" id="NKQ56092.1"/>
    </source>
</evidence>
<gene>
    <name evidence="2" type="ORF">HFP15_24750</name>
</gene>
<dbReference type="InterPro" id="IPR002155">
    <property type="entry name" value="Thiolase"/>
</dbReference>
<organism evidence="2 3">
    <name type="scientific">Amycolatopsis acididurans</name>
    <dbReference type="NCBI Taxonomy" id="2724524"/>
    <lineage>
        <taxon>Bacteria</taxon>
        <taxon>Bacillati</taxon>
        <taxon>Actinomycetota</taxon>
        <taxon>Actinomycetes</taxon>
        <taxon>Pseudonocardiales</taxon>
        <taxon>Pseudonocardiaceae</taxon>
        <taxon>Amycolatopsis</taxon>
    </lineage>
</organism>
<reference evidence="2 3" key="1">
    <citation type="submission" date="2020-04" db="EMBL/GenBank/DDBJ databases">
        <title>Novel species.</title>
        <authorList>
            <person name="Teo W.F.A."/>
            <person name="Lipun K."/>
            <person name="Srisuk N."/>
            <person name="Duangmal K."/>
        </authorList>
    </citation>
    <scope>NUCLEOTIDE SEQUENCE [LARGE SCALE GENOMIC DNA]</scope>
    <source>
        <strain evidence="2 3">K13G38</strain>
    </source>
</reference>
<dbReference type="CDD" id="cd00829">
    <property type="entry name" value="SCP-x_thiolase"/>
    <property type="match status" value="1"/>
</dbReference>
<name>A0ABX1JCU0_9PSEU</name>
<proteinExistence type="predicted"/>
<comment type="caution">
    <text evidence="2">The sequence shown here is derived from an EMBL/GenBank/DDBJ whole genome shotgun (WGS) entry which is preliminary data.</text>
</comment>
<evidence type="ECO:0000259" key="1">
    <source>
        <dbReference type="Pfam" id="PF22691"/>
    </source>
</evidence>
<dbReference type="InterPro" id="IPR016039">
    <property type="entry name" value="Thiolase-like"/>
</dbReference>
<dbReference type="Pfam" id="PF22691">
    <property type="entry name" value="Thiolase_C_1"/>
    <property type="match status" value="1"/>
</dbReference>
<dbReference type="Proteomes" id="UP000715441">
    <property type="component" value="Unassembled WGS sequence"/>
</dbReference>
<dbReference type="InterPro" id="IPR055140">
    <property type="entry name" value="Thiolase_C_2"/>
</dbReference>
<dbReference type="PIRSF" id="PIRSF000429">
    <property type="entry name" value="Ac-CoA_Ac_transf"/>
    <property type="match status" value="1"/>
</dbReference>
<sequence length="396" mass="41692">MAFPGRGAAIVGVYLTEQAKKIEGRTSTELQIEAVKGALADAGLSVKDVDGIATMDKASPVSGSYHPHHYWAEQLGQLPMSLIETGQGAGAMAKMAAAVSAGLADTVVYVSGKAGEGINPARKAVPKKAPRVGEWQYSITGGTHPAWYAAWARRYMHDFGVTSAQLAEVAVAARHHATLNPESLMGSKGELTIDDVLNSRMIADPLHLLDCCLDNDGGYALVITSLDRARDLKQKPVQILGGAEWYGMDYYLNIPHPWINPEGSAVSKAADRAFGIAGVSRDDIDVAGLYDCFTITTIRDIEELGFCKVGEGADFAQDGNIRLGGRLPVNTHGGLLSCSHNGMGGPAGLHTIEVVRQLRGGNVEPERQVDGARLGVTLSQGMSVHGGGGVLVLGVD</sequence>
<keyword evidence="3" id="KW-1185">Reference proteome</keyword>
<feature type="domain" description="Thiolase C-terminal" evidence="1">
    <location>
        <begin position="264"/>
        <end position="384"/>
    </location>
</feature>